<keyword evidence="3" id="KW-1185">Reference proteome</keyword>
<reference evidence="3" key="1">
    <citation type="submission" date="2016-06" db="EMBL/GenBank/DDBJ databases">
        <authorList>
            <person name="Varghese N."/>
        </authorList>
    </citation>
    <scope>NUCLEOTIDE SEQUENCE [LARGE SCALE GENOMIC DNA]</scope>
    <source>
        <strain evidence="3">DSM 45344</strain>
    </source>
</reference>
<accession>A0A1C3N3I0</accession>
<protein>
    <recommendedName>
        <fullName evidence="4">Ig-like domain (Group 3)</fullName>
    </recommendedName>
</protein>
<organism evidence="2 3">
    <name type="scientific">Micromonospora krabiensis</name>
    <dbReference type="NCBI Taxonomy" id="307121"/>
    <lineage>
        <taxon>Bacteria</taxon>
        <taxon>Bacillati</taxon>
        <taxon>Actinomycetota</taxon>
        <taxon>Actinomycetes</taxon>
        <taxon>Micromonosporales</taxon>
        <taxon>Micromonosporaceae</taxon>
        <taxon>Micromonospora</taxon>
    </lineage>
</organism>
<evidence type="ECO:0000313" key="3">
    <source>
        <dbReference type="Proteomes" id="UP000199393"/>
    </source>
</evidence>
<evidence type="ECO:0000313" key="2">
    <source>
        <dbReference type="EMBL" id="SBV27129.1"/>
    </source>
</evidence>
<feature type="signal peptide" evidence="1">
    <location>
        <begin position="1"/>
        <end position="21"/>
    </location>
</feature>
<dbReference type="OrthoDB" id="3954202at2"/>
<dbReference type="AlphaFoldDB" id="A0A1C3N3I0"/>
<evidence type="ECO:0000256" key="1">
    <source>
        <dbReference type="SAM" id="SignalP"/>
    </source>
</evidence>
<dbReference type="Proteomes" id="UP000199393">
    <property type="component" value="Chromosome I"/>
</dbReference>
<gene>
    <name evidence="2" type="ORF">GA0070620_2636</name>
</gene>
<keyword evidence="1" id="KW-0732">Signal</keyword>
<dbReference type="EMBL" id="LT598496">
    <property type="protein sequence ID" value="SBV27129.1"/>
    <property type="molecule type" value="Genomic_DNA"/>
</dbReference>
<feature type="chain" id="PRO_5038784594" description="Ig-like domain (Group 3)" evidence="1">
    <location>
        <begin position="22"/>
        <end position="536"/>
    </location>
</feature>
<name>A0A1C3N3I0_9ACTN</name>
<proteinExistence type="predicted"/>
<evidence type="ECO:0008006" key="4">
    <source>
        <dbReference type="Google" id="ProtNLM"/>
    </source>
</evidence>
<sequence length="536" mass="56403">MSILSLRLLARVALVAVTSVAALGATAVPATAGAKALALKSLAFAASRVDATVDSAVVPLTWTVTNPDAAAQDMYGSLHIQMAGPTPGSYVGQTYEVDFRFEDVTYTKARWVSGTPRRSTYTYDFVVPRFAATSSAQWLVTRFEVHDERGAALTLDRAALAGHRGTVTARTVADTTPPSSYWAYLEPLSDARPYTYVKDREGYLRYYVAVQDWESGVWQGSLQLTGPGGQTVTGRFEAFFHRADQRCGAYSGGDINSTSCSIEVRIPANAASGEWRVTELALTDNVGNLAVVTDHGLESIIVTSNASLSASGFTVSPNPVNNWTVNVNATLGMTVAGAQEGVREILVDFDNHGCRQTSTTPTVGADGTIGLPILVYSRTARCTVVGLAIRDAAGGLALYGSRYEAPDPGLTIRQLTSTTPPTATDVSVTPTTVARSQAPDTRPVVSMSVTAPVAPVNGYSMYLYAADGTVVAQQFGGTGAGPDGRLSLYGYLPYEITAGTYTYGFTLNDASGLATTYGPGGLPMPGGPLTLTVTDE</sequence>
<dbReference type="RefSeq" id="WP_091590561.1">
    <property type="nucleotide sequence ID" value="NZ_JBHRWG010000006.1"/>
</dbReference>